<evidence type="ECO:0000313" key="1">
    <source>
        <dbReference type="EMBL" id="KAJ8265791.1"/>
    </source>
</evidence>
<dbReference type="Proteomes" id="UP001152803">
    <property type="component" value="Unassembled WGS sequence"/>
</dbReference>
<keyword evidence="2" id="KW-1185">Reference proteome</keyword>
<dbReference type="AlphaFoldDB" id="A0A9Q1HWG0"/>
<protein>
    <submittedName>
        <fullName evidence="1">Uncharacterized protein</fullName>
    </submittedName>
</protein>
<gene>
    <name evidence="1" type="ORF">COCON_G00148900</name>
</gene>
<sequence length="89" mass="9712">MSNNLKNLGGRLELGEAARVELPGPLVAGWLGSAVRRTASIRLRKVNRHGGRRLSTLVDAVRFANDRPQINGDRLHGQIVVPQGFHLAL</sequence>
<organism evidence="1 2">
    <name type="scientific">Conger conger</name>
    <name type="common">Conger eel</name>
    <name type="synonym">Muraena conger</name>
    <dbReference type="NCBI Taxonomy" id="82655"/>
    <lineage>
        <taxon>Eukaryota</taxon>
        <taxon>Metazoa</taxon>
        <taxon>Chordata</taxon>
        <taxon>Craniata</taxon>
        <taxon>Vertebrata</taxon>
        <taxon>Euteleostomi</taxon>
        <taxon>Actinopterygii</taxon>
        <taxon>Neopterygii</taxon>
        <taxon>Teleostei</taxon>
        <taxon>Anguilliformes</taxon>
        <taxon>Congridae</taxon>
        <taxon>Conger</taxon>
    </lineage>
</organism>
<name>A0A9Q1HWG0_CONCO</name>
<reference evidence="1" key="1">
    <citation type="journal article" date="2023" name="Science">
        <title>Genome structures resolve the early diversification of teleost fishes.</title>
        <authorList>
            <person name="Parey E."/>
            <person name="Louis A."/>
            <person name="Montfort J."/>
            <person name="Bouchez O."/>
            <person name="Roques C."/>
            <person name="Iampietro C."/>
            <person name="Lluch J."/>
            <person name="Castinel A."/>
            <person name="Donnadieu C."/>
            <person name="Desvignes T."/>
            <person name="Floi Bucao C."/>
            <person name="Jouanno E."/>
            <person name="Wen M."/>
            <person name="Mejri S."/>
            <person name="Dirks R."/>
            <person name="Jansen H."/>
            <person name="Henkel C."/>
            <person name="Chen W.J."/>
            <person name="Zahm M."/>
            <person name="Cabau C."/>
            <person name="Klopp C."/>
            <person name="Thompson A.W."/>
            <person name="Robinson-Rechavi M."/>
            <person name="Braasch I."/>
            <person name="Lecointre G."/>
            <person name="Bobe J."/>
            <person name="Postlethwait J.H."/>
            <person name="Berthelot C."/>
            <person name="Roest Crollius H."/>
            <person name="Guiguen Y."/>
        </authorList>
    </citation>
    <scope>NUCLEOTIDE SEQUENCE</scope>
    <source>
        <strain evidence="1">Concon-B</strain>
    </source>
</reference>
<evidence type="ECO:0000313" key="2">
    <source>
        <dbReference type="Proteomes" id="UP001152803"/>
    </source>
</evidence>
<accession>A0A9Q1HWG0</accession>
<proteinExistence type="predicted"/>
<dbReference type="EMBL" id="JAFJMO010000010">
    <property type="protein sequence ID" value="KAJ8265791.1"/>
    <property type="molecule type" value="Genomic_DNA"/>
</dbReference>
<comment type="caution">
    <text evidence="1">The sequence shown here is derived from an EMBL/GenBank/DDBJ whole genome shotgun (WGS) entry which is preliminary data.</text>
</comment>